<organism evidence="2 3">
    <name type="scientific">Ancylobacter vacuolatus</name>
    <dbReference type="NCBI Taxonomy" id="223389"/>
    <lineage>
        <taxon>Bacteria</taxon>
        <taxon>Pseudomonadati</taxon>
        <taxon>Pseudomonadota</taxon>
        <taxon>Alphaproteobacteria</taxon>
        <taxon>Hyphomicrobiales</taxon>
        <taxon>Xanthobacteraceae</taxon>
        <taxon>Ancylobacter</taxon>
    </lineage>
</organism>
<name>A0ABU0DDJ7_9HYPH</name>
<dbReference type="InterPro" id="IPR001509">
    <property type="entry name" value="Epimerase_deHydtase"/>
</dbReference>
<dbReference type="SUPFAM" id="SSF51735">
    <property type="entry name" value="NAD(P)-binding Rossmann-fold domains"/>
    <property type="match status" value="1"/>
</dbReference>
<dbReference type="RefSeq" id="WP_370874693.1">
    <property type="nucleotide sequence ID" value="NZ_JAUSUH010000002.1"/>
</dbReference>
<dbReference type="Gene3D" id="3.90.25.10">
    <property type="entry name" value="UDP-galactose 4-epimerase, domain 1"/>
    <property type="match status" value="1"/>
</dbReference>
<sequence length="304" mass="32751">MKTLVIGGCGFIGSHVVDRLRARGHSVKVLDRQPERFRPPVEGVEYLVGDFSDQMVLIEALAGVEAVLHLAGTTVPGTADLNPALDVQGNLIGTLGLLDAMSRVGVSRLLFLSSGGTVYGRPDQVPIPETHPLRPINSYGIVKVAIEHYLDLYGRTRGLSPVTIRASNPYGPRQGHAGVQGVISTFLTRLRQNEPIEIWGDGSVVRDYVYVTELADLCARAVATDRTGPYNAGSGQGTSLNEIIAILHAVTGRDIAPLYRPGRALDVCESILDVSRAKADFGWESTIPLREGVRATYEWMAQAG</sequence>
<reference evidence="2 3" key="1">
    <citation type="submission" date="2023-07" db="EMBL/GenBank/DDBJ databases">
        <title>Genomic Encyclopedia of Type Strains, Phase IV (KMG-IV): sequencing the most valuable type-strain genomes for metagenomic binning, comparative biology and taxonomic classification.</title>
        <authorList>
            <person name="Goeker M."/>
        </authorList>
    </citation>
    <scope>NUCLEOTIDE SEQUENCE [LARGE SCALE GENOMIC DNA]</scope>
    <source>
        <strain evidence="2 3">DSM 1277</strain>
    </source>
</reference>
<evidence type="ECO:0000259" key="1">
    <source>
        <dbReference type="Pfam" id="PF01370"/>
    </source>
</evidence>
<dbReference type="Gene3D" id="3.40.50.720">
    <property type="entry name" value="NAD(P)-binding Rossmann-like Domain"/>
    <property type="match status" value="1"/>
</dbReference>
<keyword evidence="2" id="KW-0413">Isomerase</keyword>
<dbReference type="Pfam" id="PF01370">
    <property type="entry name" value="Epimerase"/>
    <property type="match status" value="1"/>
</dbReference>
<dbReference type="EMBL" id="JAUSUH010000002">
    <property type="protein sequence ID" value="MDQ0346408.1"/>
    <property type="molecule type" value="Genomic_DNA"/>
</dbReference>
<gene>
    <name evidence="2" type="ORF">J2S76_000825</name>
</gene>
<dbReference type="GO" id="GO:0003978">
    <property type="term" value="F:UDP-glucose 4-epimerase activity"/>
    <property type="evidence" value="ECO:0007669"/>
    <property type="project" value="UniProtKB-EC"/>
</dbReference>
<dbReference type="EC" id="5.1.3.2" evidence="2"/>
<keyword evidence="3" id="KW-1185">Reference proteome</keyword>
<dbReference type="PANTHER" id="PTHR43245">
    <property type="entry name" value="BIFUNCTIONAL POLYMYXIN RESISTANCE PROTEIN ARNA"/>
    <property type="match status" value="1"/>
</dbReference>
<dbReference type="Proteomes" id="UP001238467">
    <property type="component" value="Unassembled WGS sequence"/>
</dbReference>
<feature type="domain" description="NAD-dependent epimerase/dehydratase" evidence="1">
    <location>
        <begin position="4"/>
        <end position="233"/>
    </location>
</feature>
<evidence type="ECO:0000313" key="2">
    <source>
        <dbReference type="EMBL" id="MDQ0346408.1"/>
    </source>
</evidence>
<protein>
    <submittedName>
        <fullName evidence="2">UDP-glucose 4-epimerase</fullName>
        <ecNumber evidence="2">5.1.3.2</ecNumber>
    </submittedName>
</protein>
<proteinExistence type="predicted"/>
<dbReference type="InterPro" id="IPR050177">
    <property type="entry name" value="Lipid_A_modif_metabolic_enz"/>
</dbReference>
<evidence type="ECO:0000313" key="3">
    <source>
        <dbReference type="Proteomes" id="UP001238467"/>
    </source>
</evidence>
<accession>A0ABU0DDJ7</accession>
<dbReference type="PANTHER" id="PTHR43245:SF13">
    <property type="entry name" value="UDP-D-APIOSE_UDP-D-XYLOSE SYNTHASE 2"/>
    <property type="match status" value="1"/>
</dbReference>
<dbReference type="InterPro" id="IPR036291">
    <property type="entry name" value="NAD(P)-bd_dom_sf"/>
</dbReference>
<comment type="caution">
    <text evidence="2">The sequence shown here is derived from an EMBL/GenBank/DDBJ whole genome shotgun (WGS) entry which is preliminary data.</text>
</comment>